<comment type="caution">
    <text evidence="1">The sequence shown here is derived from an EMBL/GenBank/DDBJ whole genome shotgun (WGS) entry which is preliminary data.</text>
</comment>
<sequence>YCYPFVDKEGTGCVLKVAYAAMGSSVIFRLTSSAGERVSITVKLDSTSTFAYQRYYLPHSIRRQANFTGTAEYEGRPDESWQVLDIEPGVKAVYWARELAFIDGQYWLYYVVNMPLDNNQAACTNAFVSLPVVQDAKSRSFVVGESSRNAFCQSLGYAKAGGYRGASLDVLTGAAVAIDLSTSTACCRPSCKWLISVECVPAGASECAPDTNGNVGRNNVGYRNFGLNNNGISNFGNGNKGNLNWGIGNRGYKNLGVSLTGGNLKPTPNMLSKLARLKVKTTVELLAWHAPAAAHPASNPFTSGTTVRLSCSKAIFTG</sequence>
<dbReference type="AlphaFoldDB" id="A0AAD9MGF4"/>
<reference evidence="1" key="1">
    <citation type="submission" date="2021-01" db="EMBL/GenBank/DDBJ databases">
        <authorList>
            <person name="Eckstrom K.M.E."/>
        </authorList>
    </citation>
    <scope>NUCLEOTIDE SEQUENCE</scope>
    <source>
        <strain evidence="1">UVCC 0001</strain>
    </source>
</reference>
<feature type="non-terminal residue" evidence="1">
    <location>
        <position position="318"/>
    </location>
</feature>
<dbReference type="Proteomes" id="UP001255856">
    <property type="component" value="Unassembled WGS sequence"/>
</dbReference>
<dbReference type="EMBL" id="JASFZW010000009">
    <property type="protein sequence ID" value="KAK2076769.1"/>
    <property type="molecule type" value="Genomic_DNA"/>
</dbReference>
<evidence type="ECO:0000313" key="1">
    <source>
        <dbReference type="EMBL" id="KAK2076769.1"/>
    </source>
</evidence>
<evidence type="ECO:0000313" key="2">
    <source>
        <dbReference type="Proteomes" id="UP001255856"/>
    </source>
</evidence>
<proteinExistence type="predicted"/>
<keyword evidence="2" id="KW-1185">Reference proteome</keyword>
<gene>
    <name evidence="1" type="ORF">QBZ16_005529</name>
</gene>
<name>A0AAD9MGF4_PROWI</name>
<organism evidence="1 2">
    <name type="scientific">Prototheca wickerhamii</name>
    <dbReference type="NCBI Taxonomy" id="3111"/>
    <lineage>
        <taxon>Eukaryota</taxon>
        <taxon>Viridiplantae</taxon>
        <taxon>Chlorophyta</taxon>
        <taxon>core chlorophytes</taxon>
        <taxon>Trebouxiophyceae</taxon>
        <taxon>Chlorellales</taxon>
        <taxon>Chlorellaceae</taxon>
        <taxon>Prototheca</taxon>
    </lineage>
</organism>
<accession>A0AAD9MGF4</accession>
<protein>
    <submittedName>
        <fullName evidence="1">Uncharacterized protein</fullName>
    </submittedName>
</protein>